<reference evidence="1 2" key="1">
    <citation type="submission" date="2015-01" db="EMBL/GenBank/DDBJ databases">
        <title>Evolution of Trichinella species and genotypes.</title>
        <authorList>
            <person name="Korhonen P.K."/>
            <person name="Edoardo P."/>
            <person name="Giuseppe L.R."/>
            <person name="Gasser R.B."/>
        </authorList>
    </citation>
    <scope>NUCLEOTIDE SEQUENCE [LARGE SCALE GENOMIC DNA]</scope>
    <source>
        <strain evidence="1">ISS176</strain>
    </source>
</reference>
<accession>A0A0V1JZF0</accession>
<protein>
    <submittedName>
        <fullName evidence="1">Uncharacterized protein</fullName>
    </submittedName>
</protein>
<organism evidence="1 2">
    <name type="scientific">Trichinella pseudospiralis</name>
    <name type="common">Parasitic roundworm</name>
    <dbReference type="NCBI Taxonomy" id="6337"/>
    <lineage>
        <taxon>Eukaryota</taxon>
        <taxon>Metazoa</taxon>
        <taxon>Ecdysozoa</taxon>
        <taxon>Nematoda</taxon>
        <taxon>Enoplea</taxon>
        <taxon>Dorylaimia</taxon>
        <taxon>Trichinellida</taxon>
        <taxon>Trichinellidae</taxon>
        <taxon>Trichinella</taxon>
    </lineage>
</organism>
<dbReference type="EMBL" id="JYDV01000028">
    <property type="protein sequence ID" value="KRZ40335.1"/>
    <property type="molecule type" value="Genomic_DNA"/>
</dbReference>
<dbReference type="AlphaFoldDB" id="A0A0V1JZF0"/>
<comment type="caution">
    <text evidence="1">The sequence shown here is derived from an EMBL/GenBank/DDBJ whole genome shotgun (WGS) entry which is preliminary data.</text>
</comment>
<evidence type="ECO:0000313" key="2">
    <source>
        <dbReference type="Proteomes" id="UP000054826"/>
    </source>
</evidence>
<evidence type="ECO:0000313" key="1">
    <source>
        <dbReference type="EMBL" id="KRZ40335.1"/>
    </source>
</evidence>
<gene>
    <name evidence="1" type="ORF">T4C_5542</name>
</gene>
<name>A0A0V1JZF0_TRIPS</name>
<proteinExistence type="predicted"/>
<dbReference type="Proteomes" id="UP000054826">
    <property type="component" value="Unassembled WGS sequence"/>
</dbReference>
<sequence>MNIHLHLVILKGKFQKPEKNIWKIELLLFELDFIFIDNENYIWRKKIDSQQIQEICMFYFTLEMIYQGNDFLKLLTIEQHRCSEAILILAVSKMFKRVRMGFNFNWKIVQKQNSFSNSHHVKYNANYAYSFYVNKGKKRRAGSAFYFRRRRHWRANQKVRRRSRDRRGEIYDRAVAFVGSFVLCRQLTVLAATISARWRCSTFHFLVQPFQRNLEKQSSFYANIKKSTIVIERTAKKTTNNI</sequence>